<evidence type="ECO:0000313" key="2">
    <source>
        <dbReference type="EMBL" id="AAC06940.1"/>
    </source>
</evidence>
<evidence type="ECO:0000259" key="1">
    <source>
        <dbReference type="Pfam" id="PF21138"/>
    </source>
</evidence>
<dbReference type="Gene3D" id="3.40.50.300">
    <property type="entry name" value="P-loop containing nucleotide triphosphate hydrolases"/>
    <property type="match status" value="1"/>
</dbReference>
<dbReference type="Proteomes" id="UP000000798">
    <property type="component" value="Chromosome"/>
</dbReference>
<dbReference type="InterPro" id="IPR027417">
    <property type="entry name" value="P-loop_NTPase"/>
</dbReference>
<dbReference type="InterPro" id="IPR048761">
    <property type="entry name" value="SMUBP-2_HCS1_1B"/>
</dbReference>
<dbReference type="RefSeq" id="WP_010880479.1">
    <property type="nucleotide sequence ID" value="NC_000918.1"/>
</dbReference>
<dbReference type="AlphaFoldDB" id="O66980"/>
<dbReference type="Gene3D" id="2.40.30.270">
    <property type="match status" value="1"/>
</dbReference>
<protein>
    <recommendedName>
        <fullName evidence="1">Helicase SMUBP-2/HCS1 1B domain-containing protein</fullName>
    </recommendedName>
</protein>
<dbReference type="STRING" id="224324.aq_791"/>
<dbReference type="eggNOG" id="COG0507">
    <property type="taxonomic scope" value="Bacteria"/>
</dbReference>
<dbReference type="GO" id="GO:0003723">
    <property type="term" value="F:RNA binding"/>
    <property type="evidence" value="ECO:0007669"/>
    <property type="project" value="InterPro"/>
</dbReference>
<dbReference type="HOGENOM" id="CLU_1623736_0_0_0"/>
<evidence type="ECO:0000313" key="3">
    <source>
        <dbReference type="Proteomes" id="UP000000798"/>
    </source>
</evidence>
<reference evidence="2 3" key="1">
    <citation type="journal article" date="1998" name="Nature">
        <title>The complete genome of the hyperthermophilic bacterium Aquifex aeolicus.</title>
        <authorList>
            <person name="Deckert G."/>
            <person name="Warren P.V."/>
            <person name="Gaasterland T."/>
            <person name="Young W.G."/>
            <person name="Lenox A.L."/>
            <person name="Graham D.E."/>
            <person name="Overbeek R."/>
            <person name="Snead M.A."/>
            <person name="Keller M."/>
            <person name="Aujay M."/>
            <person name="Huber R."/>
            <person name="Feldman R.A."/>
            <person name="Short J.M."/>
            <person name="Olson G.J."/>
            <person name="Swanson R.V."/>
        </authorList>
    </citation>
    <scope>NUCLEOTIDE SEQUENCE [LARGE SCALE GENOMIC DNA]</scope>
    <source>
        <strain evidence="2 3">VF5</strain>
    </source>
</reference>
<dbReference type="EnsemblBacteria" id="AAC06940">
    <property type="protein sequence ID" value="AAC06940"/>
    <property type="gene ID" value="aq_791"/>
</dbReference>
<dbReference type="PIR" id="A70369">
    <property type="entry name" value="A70369"/>
</dbReference>
<dbReference type="Pfam" id="PF21138">
    <property type="entry name" value="SMUBP-2_HCS1_1B"/>
    <property type="match status" value="1"/>
</dbReference>
<organism evidence="2 3">
    <name type="scientific">Aquifex aeolicus (strain VF5)</name>
    <dbReference type="NCBI Taxonomy" id="224324"/>
    <lineage>
        <taxon>Bacteria</taxon>
        <taxon>Pseudomonadati</taxon>
        <taxon>Aquificota</taxon>
        <taxon>Aquificia</taxon>
        <taxon>Aquificales</taxon>
        <taxon>Aquificaceae</taxon>
        <taxon>Aquifex</taxon>
    </lineage>
</organism>
<accession>O66980</accession>
<dbReference type="KEGG" id="aae:aq_791"/>
<dbReference type="EMBL" id="AE000657">
    <property type="protein sequence ID" value="AAC06940.1"/>
    <property type="molecule type" value="Genomic_DNA"/>
</dbReference>
<sequence>MKKTKFSSYEEYRNYFKRLIDLERRAQTELHLKEIKTLSGKEREKRGRAILNLRAKFLGRGLGGVYLVRYSRPQGLPKTEISTGDIVLVSKGKPTVKEVQGTVAEKTNYYLVVAFRDKPPPYALGKDVRIDLFSNEITFKRMEEALKNFKEHPLRDFILGKKV</sequence>
<name>O66980_AQUAE</name>
<dbReference type="InParanoid" id="O66980"/>
<dbReference type="PATRIC" id="fig|224324.8.peg.626"/>
<gene>
    <name evidence="2" type="ordered locus">aq_791</name>
</gene>
<proteinExistence type="predicted"/>
<keyword evidence="3" id="KW-1185">Reference proteome</keyword>
<feature type="domain" description="Helicase SMUBP-2/HCS1 1B" evidence="1">
    <location>
        <begin position="19"/>
        <end position="120"/>
    </location>
</feature>